<organism evidence="13 14">
    <name type="scientific">Macrostomum lignano</name>
    <dbReference type="NCBI Taxonomy" id="282301"/>
    <lineage>
        <taxon>Eukaryota</taxon>
        <taxon>Metazoa</taxon>
        <taxon>Spiralia</taxon>
        <taxon>Lophotrochozoa</taxon>
        <taxon>Platyhelminthes</taxon>
        <taxon>Rhabditophora</taxon>
        <taxon>Macrostomorpha</taxon>
        <taxon>Macrostomida</taxon>
        <taxon>Macrostomidae</taxon>
        <taxon>Macrostomum</taxon>
    </lineage>
</organism>
<feature type="region of interest" description="Disordered" evidence="10">
    <location>
        <begin position="158"/>
        <end position="182"/>
    </location>
</feature>
<name>A0A1I8IIZ4_9PLAT</name>
<evidence type="ECO:0000256" key="2">
    <source>
        <dbReference type="ARBA" id="ARBA00001936"/>
    </source>
</evidence>
<comment type="catalytic activity">
    <reaction evidence="1">
        <text>Exonucleolytic cleavage in the 3'- to 5'-direction to yield nucleoside 5'-phosphates.</text>
        <dbReference type="EC" id="3.1.11.2"/>
    </reaction>
</comment>
<dbReference type="InterPro" id="IPR020847">
    <property type="entry name" value="AP_endonuclease_F1_BS"/>
</dbReference>
<dbReference type="InterPro" id="IPR020848">
    <property type="entry name" value="AP_endonuclease_F1_CS"/>
</dbReference>
<evidence type="ECO:0000256" key="11">
    <source>
        <dbReference type="SAM" id="SignalP"/>
    </source>
</evidence>
<feature type="compositionally biased region" description="Pro residues" evidence="10">
    <location>
        <begin position="413"/>
        <end position="424"/>
    </location>
</feature>
<dbReference type="GO" id="GO:0008081">
    <property type="term" value="F:phosphoric diester hydrolase activity"/>
    <property type="evidence" value="ECO:0007669"/>
    <property type="project" value="TreeGrafter"/>
</dbReference>
<evidence type="ECO:0000256" key="4">
    <source>
        <dbReference type="ARBA" id="ARBA00012115"/>
    </source>
</evidence>
<evidence type="ECO:0000256" key="3">
    <source>
        <dbReference type="ARBA" id="ARBA00007092"/>
    </source>
</evidence>
<dbReference type="WBParaSite" id="maker-uti_cns_0012958-snap-gene-0.2-mRNA-1">
    <property type="protein sequence ID" value="maker-uti_cns_0012958-snap-gene-0.2-mRNA-1"/>
    <property type="gene ID" value="maker-uti_cns_0012958-snap-gene-0.2"/>
</dbReference>
<feature type="binding site" evidence="8">
    <location>
        <position position="84"/>
    </location>
    <ligand>
        <name>Mg(2+)</name>
        <dbReference type="ChEBI" id="CHEBI:18420"/>
        <label>1</label>
    </ligand>
</feature>
<keyword evidence="11" id="KW-0732">Signal</keyword>
<dbReference type="PROSITE" id="PS00728">
    <property type="entry name" value="AP_NUCLEASE_F1_3"/>
    <property type="match status" value="1"/>
</dbReference>
<dbReference type="Pfam" id="PF03372">
    <property type="entry name" value="Exo_endo_phos"/>
    <property type="match status" value="1"/>
</dbReference>
<evidence type="ECO:0000256" key="5">
    <source>
        <dbReference type="ARBA" id="ARBA00022723"/>
    </source>
</evidence>
<keyword evidence="6" id="KW-0378">Hydrolase</keyword>
<evidence type="ECO:0000256" key="6">
    <source>
        <dbReference type="ARBA" id="ARBA00022801"/>
    </source>
</evidence>
<feature type="compositionally biased region" description="Low complexity" evidence="10">
    <location>
        <begin position="450"/>
        <end position="463"/>
    </location>
</feature>
<dbReference type="InterPro" id="IPR004808">
    <property type="entry name" value="AP_endonuc_1"/>
</dbReference>
<feature type="binding site" evidence="8">
    <location>
        <position position="360"/>
    </location>
    <ligand>
        <name>Mg(2+)</name>
        <dbReference type="ChEBI" id="CHEBI:18420"/>
        <label>1</label>
    </ligand>
</feature>
<feature type="chain" id="PRO_5009320990" description="exodeoxyribonuclease III" evidence="11">
    <location>
        <begin position="21"/>
        <end position="547"/>
    </location>
</feature>
<feature type="signal peptide" evidence="11">
    <location>
        <begin position="1"/>
        <end position="20"/>
    </location>
</feature>
<comment type="similarity">
    <text evidence="3">Belongs to the DNA repair enzymes AP/ExoA family.</text>
</comment>
<dbReference type="GO" id="GO:0003906">
    <property type="term" value="F:DNA-(apurinic or apyrimidinic site) endonuclease activity"/>
    <property type="evidence" value="ECO:0007669"/>
    <property type="project" value="TreeGrafter"/>
</dbReference>
<feature type="region of interest" description="Disordered" evidence="10">
    <location>
        <begin position="269"/>
        <end position="298"/>
    </location>
</feature>
<feature type="site" description="Transition state stabilizer" evidence="9">
    <location>
        <position position="221"/>
    </location>
</feature>
<feature type="binding site" evidence="8">
    <location>
        <position position="219"/>
    </location>
    <ligand>
        <name>Mg(2+)</name>
        <dbReference type="ChEBI" id="CHEBI:18420"/>
        <label>1</label>
    </ligand>
</feature>
<dbReference type="PROSITE" id="PS51435">
    <property type="entry name" value="AP_NUCLEASE_F1_4"/>
    <property type="match status" value="1"/>
</dbReference>
<sequence>MNSFTRLLGAGSVCLFQCQAVFLPVHYTAGLSLAAGFSHSTPALPPSAMPVHLLTWNINGIRSLPRPFAEVLPSLGADIVCLQETKVTRDQLDSSLVHVDGFNAFFAFCRVRGGYSGVAVYCSDRLRPLRAGDSLLGAGGPDDSVGSWPDGPGLSAAVGCDDDPAARRRPRPGAHYRLLPNADPSNEARMQFKMRYHRLLRLRADCLIRSGKHVIIAGDLNVSHRLIDHCETAEALPISGGDGEPAGRGSYSDALHQSFLAKPRDPALAAHRGELSSESDSNSDSNSDSGSADDADQRRFIDAFRQRHPDRRDAYTCWCSRTGARQTNYGNRIDYVLVSHSLADQLLDCDIQPEVSGSDHCPVLAVLSDGYPLSAPPDQPLPSLAAARLPEFAARQRRISDFLAPWRGAQQAPKPPAKQEPPPASLKKRKQPQQQPAAKRRQASLSSFFAKPTPTPEVAAPAADSSVEKAAAESGSNGSVSASSASSTAASSSHQWRQLLTGPEKPPLCARPRRGLSAAHGEEGRAEPRSPLLVCPRPRARQECRGS</sequence>
<feature type="site" description="Important for catalytic activity" evidence="9">
    <location>
        <position position="334"/>
    </location>
</feature>
<comment type="cofactor">
    <cofactor evidence="2">
        <name>Mn(2+)</name>
        <dbReference type="ChEBI" id="CHEBI:29035"/>
    </cofactor>
</comment>
<feature type="compositionally biased region" description="Low complexity" evidence="10">
    <location>
        <begin position="472"/>
        <end position="493"/>
    </location>
</feature>
<dbReference type="GO" id="GO:0003677">
    <property type="term" value="F:DNA binding"/>
    <property type="evidence" value="ECO:0007669"/>
    <property type="project" value="InterPro"/>
</dbReference>
<feature type="region of interest" description="Disordered" evidence="10">
    <location>
        <begin position="408"/>
        <end position="547"/>
    </location>
</feature>
<dbReference type="GO" id="GO:0006284">
    <property type="term" value="P:base-excision repair"/>
    <property type="evidence" value="ECO:0007669"/>
    <property type="project" value="TreeGrafter"/>
</dbReference>
<evidence type="ECO:0000256" key="9">
    <source>
        <dbReference type="PIRSR" id="PIRSR604808-3"/>
    </source>
</evidence>
<evidence type="ECO:0000256" key="8">
    <source>
        <dbReference type="PIRSR" id="PIRSR604808-2"/>
    </source>
</evidence>
<evidence type="ECO:0000256" key="10">
    <source>
        <dbReference type="SAM" id="MobiDB-lite"/>
    </source>
</evidence>
<feature type="binding site" evidence="8">
    <location>
        <position position="359"/>
    </location>
    <ligand>
        <name>Mg(2+)</name>
        <dbReference type="ChEBI" id="CHEBI:18420"/>
        <label>1</label>
    </ligand>
</feature>
<reference evidence="14" key="1">
    <citation type="submission" date="2016-11" db="UniProtKB">
        <authorList>
            <consortium name="WormBaseParasite"/>
        </authorList>
    </citation>
    <scope>IDENTIFICATION</scope>
</reference>
<feature type="binding site" evidence="8">
    <location>
        <position position="221"/>
    </location>
    <ligand>
        <name>Mg(2+)</name>
        <dbReference type="ChEBI" id="CHEBI:18420"/>
        <label>1</label>
    </ligand>
</feature>
<dbReference type="SUPFAM" id="SSF56219">
    <property type="entry name" value="DNase I-like"/>
    <property type="match status" value="1"/>
</dbReference>
<dbReference type="EC" id="3.1.11.2" evidence="4"/>
<dbReference type="Proteomes" id="UP000095280">
    <property type="component" value="Unplaced"/>
</dbReference>
<feature type="compositionally biased region" description="Low complexity" evidence="10">
    <location>
        <begin position="276"/>
        <end position="292"/>
    </location>
</feature>
<dbReference type="GO" id="GO:0005634">
    <property type="term" value="C:nucleus"/>
    <property type="evidence" value="ECO:0007669"/>
    <property type="project" value="TreeGrafter"/>
</dbReference>
<protein>
    <recommendedName>
        <fullName evidence="4">exodeoxyribonuclease III</fullName>
        <ecNumber evidence="4">3.1.11.2</ecNumber>
    </recommendedName>
</protein>
<dbReference type="GO" id="GO:0008311">
    <property type="term" value="F:double-stranded DNA 3'-5' DNA exonuclease activity"/>
    <property type="evidence" value="ECO:0007669"/>
    <property type="project" value="UniProtKB-EC"/>
</dbReference>
<keyword evidence="5 8" id="KW-0479">Metal-binding</keyword>
<evidence type="ECO:0000256" key="7">
    <source>
        <dbReference type="ARBA" id="ARBA00022842"/>
    </source>
</evidence>
<comment type="cofactor">
    <cofactor evidence="8">
        <name>Mg(2+)</name>
        <dbReference type="ChEBI" id="CHEBI:18420"/>
    </cofactor>
    <cofactor evidence="8">
        <name>Mn(2+)</name>
        <dbReference type="ChEBI" id="CHEBI:29035"/>
    </cofactor>
    <text evidence="8">Probably binds two magnesium or manganese ions per subunit.</text>
</comment>
<evidence type="ECO:0000259" key="12">
    <source>
        <dbReference type="Pfam" id="PF03372"/>
    </source>
</evidence>
<dbReference type="PROSITE" id="PS00726">
    <property type="entry name" value="AP_NUCLEASE_F1_1"/>
    <property type="match status" value="1"/>
</dbReference>
<evidence type="ECO:0000313" key="13">
    <source>
        <dbReference type="Proteomes" id="UP000095280"/>
    </source>
</evidence>
<accession>A0A1I8IIZ4</accession>
<keyword evidence="13" id="KW-1185">Reference proteome</keyword>
<keyword evidence="8" id="KW-0464">Manganese</keyword>
<feature type="site" description="Interaction with DNA substrate" evidence="9">
    <location>
        <position position="360"/>
    </location>
</feature>
<proteinExistence type="inferred from homology"/>
<dbReference type="InterPro" id="IPR005135">
    <property type="entry name" value="Endo/exonuclease/phosphatase"/>
</dbReference>
<feature type="binding site" evidence="8">
    <location>
        <position position="57"/>
    </location>
    <ligand>
        <name>Mg(2+)</name>
        <dbReference type="ChEBI" id="CHEBI:18420"/>
        <label>1</label>
    </ligand>
</feature>
<dbReference type="AlphaFoldDB" id="A0A1I8IIZ4"/>
<feature type="domain" description="Endonuclease/exonuclease/phosphatase" evidence="12">
    <location>
        <begin position="54"/>
        <end position="360"/>
    </location>
</feature>
<keyword evidence="7 8" id="KW-0460">Magnesium</keyword>
<dbReference type="PANTHER" id="PTHR22748:SF4">
    <property type="entry name" value="DNA-(APURINIC OR APYRIMIDINIC SITE) ENDONUCLEASE 2"/>
    <property type="match status" value="1"/>
</dbReference>
<dbReference type="GO" id="GO:0046872">
    <property type="term" value="F:metal ion binding"/>
    <property type="evidence" value="ECO:0007669"/>
    <property type="project" value="UniProtKB-KW"/>
</dbReference>
<evidence type="ECO:0000256" key="1">
    <source>
        <dbReference type="ARBA" id="ARBA00000493"/>
    </source>
</evidence>
<evidence type="ECO:0000313" key="14">
    <source>
        <dbReference type="WBParaSite" id="maker-uti_cns_0012958-snap-gene-0.2-mRNA-1"/>
    </source>
</evidence>
<dbReference type="PANTHER" id="PTHR22748">
    <property type="entry name" value="AP ENDONUCLEASE"/>
    <property type="match status" value="1"/>
</dbReference>
<dbReference type="Gene3D" id="3.60.10.10">
    <property type="entry name" value="Endonuclease/exonuclease/phosphatase"/>
    <property type="match status" value="1"/>
</dbReference>
<dbReference type="InterPro" id="IPR036691">
    <property type="entry name" value="Endo/exonu/phosph_ase_sf"/>
</dbReference>